<accession>A0A091DUI2</accession>
<name>A0A091DUI2_FUKDA</name>
<organism evidence="1 2">
    <name type="scientific">Fukomys damarensis</name>
    <name type="common">Damaraland mole rat</name>
    <name type="synonym">Cryptomys damarensis</name>
    <dbReference type="NCBI Taxonomy" id="885580"/>
    <lineage>
        <taxon>Eukaryota</taxon>
        <taxon>Metazoa</taxon>
        <taxon>Chordata</taxon>
        <taxon>Craniata</taxon>
        <taxon>Vertebrata</taxon>
        <taxon>Euteleostomi</taxon>
        <taxon>Mammalia</taxon>
        <taxon>Eutheria</taxon>
        <taxon>Euarchontoglires</taxon>
        <taxon>Glires</taxon>
        <taxon>Rodentia</taxon>
        <taxon>Hystricomorpha</taxon>
        <taxon>Bathyergidae</taxon>
        <taxon>Fukomys</taxon>
    </lineage>
</organism>
<sequence>MLLSAGTAVWPQCNPNTYKTKANVLGSLLCPHPAHTTSVLLQTLPVLSAAHHEHTPTYDRGSRGRVGEAQEEIGGGLTRVILTTPPAPVTLWFLPAGETPESSSDLHVTATCPATASRVSYRLTVMLPPLCPEPSQTRGSP</sequence>
<protein>
    <submittedName>
        <fullName evidence="1">Uncharacterized protein</fullName>
    </submittedName>
</protein>
<dbReference type="EMBL" id="KN122033">
    <property type="protein sequence ID" value="KFO33950.1"/>
    <property type="molecule type" value="Genomic_DNA"/>
</dbReference>
<reference evidence="1 2" key="1">
    <citation type="submission" date="2013-11" db="EMBL/GenBank/DDBJ databases">
        <title>The Damaraland mole rat (Fukomys damarensis) genome and evolution of African mole rats.</title>
        <authorList>
            <person name="Gladyshev V.N."/>
            <person name="Fang X."/>
        </authorList>
    </citation>
    <scope>NUCLEOTIDE SEQUENCE [LARGE SCALE GENOMIC DNA]</scope>
    <source>
        <tissue evidence="1">Liver</tissue>
    </source>
</reference>
<dbReference type="Proteomes" id="UP000028990">
    <property type="component" value="Unassembled WGS sequence"/>
</dbReference>
<dbReference type="AlphaFoldDB" id="A0A091DUI2"/>
<proteinExistence type="predicted"/>
<keyword evidence="2" id="KW-1185">Reference proteome</keyword>
<gene>
    <name evidence="1" type="ORF">H920_04591</name>
</gene>
<evidence type="ECO:0000313" key="2">
    <source>
        <dbReference type="Proteomes" id="UP000028990"/>
    </source>
</evidence>
<evidence type="ECO:0000313" key="1">
    <source>
        <dbReference type="EMBL" id="KFO33950.1"/>
    </source>
</evidence>